<dbReference type="EMBL" id="GBRH01210785">
    <property type="protein sequence ID" value="JAD87110.1"/>
    <property type="molecule type" value="Transcribed_RNA"/>
</dbReference>
<protein>
    <submittedName>
        <fullName evidence="2">Uncharacterized protein</fullName>
    </submittedName>
</protein>
<reference evidence="2" key="1">
    <citation type="submission" date="2014-09" db="EMBL/GenBank/DDBJ databases">
        <authorList>
            <person name="Magalhaes I.L.F."/>
            <person name="Oliveira U."/>
            <person name="Santos F.R."/>
            <person name="Vidigal T.H.D.A."/>
            <person name="Brescovit A.D."/>
            <person name="Santos A.J."/>
        </authorList>
    </citation>
    <scope>NUCLEOTIDE SEQUENCE</scope>
    <source>
        <tissue evidence="2">Shoot tissue taken approximately 20 cm above the soil surface</tissue>
    </source>
</reference>
<feature type="compositionally biased region" description="Low complexity" evidence="1">
    <location>
        <begin position="27"/>
        <end position="38"/>
    </location>
</feature>
<evidence type="ECO:0000256" key="1">
    <source>
        <dbReference type="SAM" id="MobiDB-lite"/>
    </source>
</evidence>
<organism evidence="2">
    <name type="scientific">Arundo donax</name>
    <name type="common">Giant reed</name>
    <name type="synonym">Donax arundinaceus</name>
    <dbReference type="NCBI Taxonomy" id="35708"/>
    <lineage>
        <taxon>Eukaryota</taxon>
        <taxon>Viridiplantae</taxon>
        <taxon>Streptophyta</taxon>
        <taxon>Embryophyta</taxon>
        <taxon>Tracheophyta</taxon>
        <taxon>Spermatophyta</taxon>
        <taxon>Magnoliopsida</taxon>
        <taxon>Liliopsida</taxon>
        <taxon>Poales</taxon>
        <taxon>Poaceae</taxon>
        <taxon>PACMAD clade</taxon>
        <taxon>Arundinoideae</taxon>
        <taxon>Arundineae</taxon>
        <taxon>Arundo</taxon>
    </lineage>
</organism>
<sequence>MAKVIRSQFLYPTAHPGKTSTRSSFASRQQKSISSLISSRKDRSSFTCSKPRKLHTPLANTSGCLSTWNNILSYSQTITNMEPSGLLGKVMQLMPFSFSQHISAVCLRILSTLPKNSSFVFSRSCGIAP</sequence>
<proteinExistence type="predicted"/>
<evidence type="ECO:0000313" key="2">
    <source>
        <dbReference type="EMBL" id="JAD87110.1"/>
    </source>
</evidence>
<name>A0A0A9DNB1_ARUDO</name>
<feature type="region of interest" description="Disordered" evidence="1">
    <location>
        <begin position="15"/>
        <end position="44"/>
    </location>
</feature>
<accession>A0A0A9DNB1</accession>
<dbReference type="AlphaFoldDB" id="A0A0A9DNB1"/>
<reference evidence="2" key="2">
    <citation type="journal article" date="2015" name="Data Brief">
        <title>Shoot transcriptome of the giant reed, Arundo donax.</title>
        <authorList>
            <person name="Barrero R.A."/>
            <person name="Guerrero F.D."/>
            <person name="Moolhuijzen P."/>
            <person name="Goolsby J.A."/>
            <person name="Tidwell J."/>
            <person name="Bellgard S.E."/>
            <person name="Bellgard M.I."/>
        </authorList>
    </citation>
    <scope>NUCLEOTIDE SEQUENCE</scope>
    <source>
        <tissue evidence="2">Shoot tissue taken approximately 20 cm above the soil surface</tissue>
    </source>
</reference>